<protein>
    <submittedName>
        <fullName evidence="3">Serine hydrolase</fullName>
    </submittedName>
</protein>
<sequence>MLIYYVIASAVTILLLLVFGFFWLRRWMQKSDADYVLKFIANNPKRASLSIVRNGSDFADFQSDELRPLASTVKIIVAIEYAHQAANGEIDVSERIKTHDLSRYYIPRTDGGAHETWLRSMESKEFLQGGTVSLEEVAKGMIAHSSNANTEYLMMRLGLDRINAKLKRLQLPKHEQIYPIVSRLIIPYEIAQKNKLNIFEKADAKKVQTLIEEMSHEAYIDEAINIHTKLNEDHDGSYKEQVNLRAWHNMAFNDTASKRGIRSTTSEYVSVVQKINDLSYFTQAVQEHLRPIMEWPMENHKNQEKFYHLGGKGGSTAQIVTFALYAEDKQGNKTELAIFFNDVLGYETTKLSNSLSAFQLAVVTASSNWEQKLSKLHNAKNV</sequence>
<dbReference type="PANTHER" id="PTHR35333">
    <property type="entry name" value="BETA-LACTAMASE"/>
    <property type="match status" value="1"/>
</dbReference>
<organism evidence="3 4">
    <name type="scientific">Salicibibacter cibarius</name>
    <dbReference type="NCBI Taxonomy" id="2743000"/>
    <lineage>
        <taxon>Bacteria</taxon>
        <taxon>Bacillati</taxon>
        <taxon>Bacillota</taxon>
        <taxon>Bacilli</taxon>
        <taxon>Bacillales</taxon>
        <taxon>Bacillaceae</taxon>
        <taxon>Salicibibacter</taxon>
    </lineage>
</organism>
<keyword evidence="1" id="KW-0472">Membrane</keyword>
<accession>A0A7T7CCW5</accession>
<dbReference type="Gene3D" id="3.40.710.10">
    <property type="entry name" value="DD-peptidase/beta-lactamase superfamily"/>
    <property type="match status" value="1"/>
</dbReference>
<keyword evidence="3" id="KW-0378">Hydrolase</keyword>
<keyword evidence="1" id="KW-0812">Transmembrane</keyword>
<proteinExistence type="predicted"/>
<dbReference type="KEGG" id="scia:HUG15_18560"/>
<dbReference type="InterPro" id="IPR000871">
    <property type="entry name" value="Beta-lactam_class-A"/>
</dbReference>
<feature type="domain" description="Beta-lactamase class A catalytic" evidence="2">
    <location>
        <begin position="57"/>
        <end position="173"/>
    </location>
</feature>
<dbReference type="GO" id="GO:0030655">
    <property type="term" value="P:beta-lactam antibiotic catabolic process"/>
    <property type="evidence" value="ECO:0007669"/>
    <property type="project" value="InterPro"/>
</dbReference>
<feature type="transmembrane region" description="Helical" evidence="1">
    <location>
        <begin position="6"/>
        <end position="24"/>
    </location>
</feature>
<dbReference type="AlphaFoldDB" id="A0A7T7CCW5"/>
<evidence type="ECO:0000256" key="1">
    <source>
        <dbReference type="SAM" id="Phobius"/>
    </source>
</evidence>
<gene>
    <name evidence="3" type="ORF">HUG15_18560</name>
</gene>
<dbReference type="EMBL" id="CP054705">
    <property type="protein sequence ID" value="QQK77387.1"/>
    <property type="molecule type" value="Genomic_DNA"/>
</dbReference>
<dbReference type="InterPro" id="IPR012338">
    <property type="entry name" value="Beta-lactam/transpept-like"/>
</dbReference>
<dbReference type="InterPro" id="IPR045155">
    <property type="entry name" value="Beta-lactam_cat"/>
</dbReference>
<dbReference type="PANTHER" id="PTHR35333:SF3">
    <property type="entry name" value="BETA-LACTAMASE-TYPE TRANSPEPTIDASE FOLD CONTAINING PROTEIN"/>
    <property type="match status" value="1"/>
</dbReference>
<dbReference type="GO" id="GO:0008800">
    <property type="term" value="F:beta-lactamase activity"/>
    <property type="evidence" value="ECO:0007669"/>
    <property type="project" value="InterPro"/>
</dbReference>
<reference evidence="3 4" key="1">
    <citation type="submission" date="2020-06" db="EMBL/GenBank/DDBJ databases">
        <title>Genomic analysis of Salicibibacter sp. NKC5-3.</title>
        <authorList>
            <person name="Oh Y.J."/>
        </authorList>
    </citation>
    <scope>NUCLEOTIDE SEQUENCE [LARGE SCALE GENOMIC DNA]</scope>
    <source>
        <strain evidence="3 4">NKC5-3</strain>
    </source>
</reference>
<name>A0A7T7CCW5_9BACI</name>
<dbReference type="Proteomes" id="UP000595823">
    <property type="component" value="Chromosome"/>
</dbReference>
<evidence type="ECO:0000259" key="2">
    <source>
        <dbReference type="Pfam" id="PF13354"/>
    </source>
</evidence>
<dbReference type="GO" id="GO:0046677">
    <property type="term" value="P:response to antibiotic"/>
    <property type="evidence" value="ECO:0007669"/>
    <property type="project" value="InterPro"/>
</dbReference>
<keyword evidence="4" id="KW-1185">Reference proteome</keyword>
<dbReference type="SUPFAM" id="SSF56601">
    <property type="entry name" value="beta-lactamase/transpeptidase-like"/>
    <property type="match status" value="1"/>
</dbReference>
<evidence type="ECO:0000313" key="3">
    <source>
        <dbReference type="EMBL" id="QQK77387.1"/>
    </source>
</evidence>
<keyword evidence="1" id="KW-1133">Transmembrane helix</keyword>
<evidence type="ECO:0000313" key="4">
    <source>
        <dbReference type="Proteomes" id="UP000595823"/>
    </source>
</evidence>
<dbReference type="Pfam" id="PF13354">
    <property type="entry name" value="Beta-lactamase2"/>
    <property type="match status" value="1"/>
</dbReference>